<feature type="compositionally biased region" description="Basic and acidic residues" evidence="1">
    <location>
        <begin position="255"/>
        <end position="277"/>
    </location>
</feature>
<gene>
    <name evidence="3" type="ORF">BSL78_01202</name>
</gene>
<feature type="region of interest" description="Disordered" evidence="1">
    <location>
        <begin position="354"/>
        <end position="431"/>
    </location>
</feature>
<dbReference type="AlphaFoldDB" id="A0A2G8LNN6"/>
<dbReference type="SMART" id="SM00228">
    <property type="entry name" value="PDZ"/>
    <property type="match status" value="1"/>
</dbReference>
<dbReference type="InterPro" id="IPR001478">
    <property type="entry name" value="PDZ"/>
</dbReference>
<accession>A0A2G8LNN6</accession>
<dbReference type="InterPro" id="IPR052074">
    <property type="entry name" value="NonRcpt_TyrProt_Phosphatase"/>
</dbReference>
<dbReference type="InterPro" id="IPR036034">
    <property type="entry name" value="PDZ_sf"/>
</dbReference>
<organism evidence="3 4">
    <name type="scientific">Stichopus japonicus</name>
    <name type="common">Sea cucumber</name>
    <dbReference type="NCBI Taxonomy" id="307972"/>
    <lineage>
        <taxon>Eukaryota</taxon>
        <taxon>Metazoa</taxon>
        <taxon>Echinodermata</taxon>
        <taxon>Eleutherozoa</taxon>
        <taxon>Echinozoa</taxon>
        <taxon>Holothuroidea</taxon>
        <taxon>Aspidochirotacea</taxon>
        <taxon>Aspidochirotida</taxon>
        <taxon>Stichopodidae</taxon>
        <taxon>Apostichopus</taxon>
    </lineage>
</organism>
<evidence type="ECO:0000259" key="2">
    <source>
        <dbReference type="PROSITE" id="PS50106"/>
    </source>
</evidence>
<dbReference type="PANTHER" id="PTHR46900:SF2">
    <property type="entry name" value="TYROSINE-PROTEIN PHOSPHATASE NON-RECEPTOR TYPE 13"/>
    <property type="match status" value="1"/>
</dbReference>
<evidence type="ECO:0000313" key="3">
    <source>
        <dbReference type="EMBL" id="PIK61871.1"/>
    </source>
</evidence>
<dbReference type="PROSITE" id="PS50106">
    <property type="entry name" value="PDZ"/>
    <property type="match status" value="1"/>
</dbReference>
<feature type="compositionally biased region" description="Polar residues" evidence="1">
    <location>
        <begin position="237"/>
        <end position="248"/>
    </location>
</feature>
<comment type="caution">
    <text evidence="3">The sequence shown here is derived from an EMBL/GenBank/DDBJ whole genome shotgun (WGS) entry which is preliminary data.</text>
</comment>
<dbReference type="PANTHER" id="PTHR46900">
    <property type="entry name" value="TYROSINE-PROTEIN PHOSPHATASE NON-RECEPTOR TYPE 13"/>
    <property type="match status" value="1"/>
</dbReference>
<dbReference type="Gene3D" id="2.30.42.10">
    <property type="match status" value="1"/>
</dbReference>
<dbReference type="SUPFAM" id="SSF50156">
    <property type="entry name" value="PDZ domain-like"/>
    <property type="match status" value="1"/>
</dbReference>
<feature type="domain" description="PDZ" evidence="2">
    <location>
        <begin position="100"/>
        <end position="170"/>
    </location>
</feature>
<sequence length="443" mass="49635">MRSTGPADEDVEEGPYATIDSIRERKREAARQRSRMNGSVRQQRGDSDQPYVVDTSIHTRGEPYKKQAIPQNFNSPLSDTLQDRLNEMPSPEVPERDIVIVTLKKDPHLGLGLTIIGGENSGSLDLGIFVKEVIEDGPADRDGQIYKGDRIISINGQSLEGVSHKVAVEVHNLSWLKLPHPQRPPMQILWNCGGTLRYPTKASSRSPTPEESFHSLCLWSISRQTPPTKPKRKPQSFGSNYSLVNSDSEGVISETDNRNSKREPANKERLPAKKKEQPLLSHSAQETGKRSKGRSGRPLKNEGNGGARQIPHFPPQNLSEALQTLEGDTHMVILPHGEEEVTAQLERAIRGFSPTLDMDFDDDNISDDVPTPESSELEDLFGDEDEKKRKPDLNLRKSMNMSPSLSADADKREEGNSERDLGTSERNRIPTQKKMVEIMMWNW</sequence>
<evidence type="ECO:0000256" key="1">
    <source>
        <dbReference type="SAM" id="MobiDB-lite"/>
    </source>
</evidence>
<keyword evidence="4" id="KW-1185">Reference proteome</keyword>
<keyword evidence="3" id="KW-0675">Receptor</keyword>
<reference evidence="3 4" key="1">
    <citation type="journal article" date="2017" name="PLoS Biol.">
        <title>The sea cucumber genome provides insights into morphological evolution and visceral regeneration.</title>
        <authorList>
            <person name="Zhang X."/>
            <person name="Sun L."/>
            <person name="Yuan J."/>
            <person name="Sun Y."/>
            <person name="Gao Y."/>
            <person name="Zhang L."/>
            <person name="Li S."/>
            <person name="Dai H."/>
            <person name="Hamel J.F."/>
            <person name="Liu C."/>
            <person name="Yu Y."/>
            <person name="Liu S."/>
            <person name="Lin W."/>
            <person name="Guo K."/>
            <person name="Jin S."/>
            <person name="Xu P."/>
            <person name="Storey K.B."/>
            <person name="Huan P."/>
            <person name="Zhang T."/>
            <person name="Zhou Y."/>
            <person name="Zhang J."/>
            <person name="Lin C."/>
            <person name="Li X."/>
            <person name="Xing L."/>
            <person name="Huo D."/>
            <person name="Sun M."/>
            <person name="Wang L."/>
            <person name="Mercier A."/>
            <person name="Li F."/>
            <person name="Yang H."/>
            <person name="Xiang J."/>
        </authorList>
    </citation>
    <scope>NUCLEOTIDE SEQUENCE [LARGE SCALE GENOMIC DNA]</scope>
    <source>
        <strain evidence="3">Shaxun</strain>
        <tissue evidence="3">Muscle</tissue>
    </source>
</reference>
<name>A0A2G8LNN6_STIJA</name>
<dbReference type="EMBL" id="MRZV01000023">
    <property type="protein sequence ID" value="PIK61871.1"/>
    <property type="molecule type" value="Genomic_DNA"/>
</dbReference>
<feature type="region of interest" description="Disordered" evidence="1">
    <location>
        <begin position="224"/>
        <end position="315"/>
    </location>
</feature>
<dbReference type="OrthoDB" id="165498at2759"/>
<dbReference type="STRING" id="307972.A0A2G8LNN6"/>
<protein>
    <submittedName>
        <fullName evidence="3">Putative tyrosine-protein phosphatase non-receptor type 13</fullName>
    </submittedName>
</protein>
<dbReference type="Pfam" id="PF00595">
    <property type="entry name" value="PDZ"/>
    <property type="match status" value="1"/>
</dbReference>
<proteinExistence type="predicted"/>
<feature type="compositionally biased region" description="Basic and acidic residues" evidence="1">
    <location>
        <begin position="21"/>
        <end position="31"/>
    </location>
</feature>
<feature type="region of interest" description="Disordered" evidence="1">
    <location>
        <begin position="1"/>
        <end position="61"/>
    </location>
</feature>
<evidence type="ECO:0000313" key="4">
    <source>
        <dbReference type="Proteomes" id="UP000230750"/>
    </source>
</evidence>
<feature type="compositionally biased region" description="Basic and acidic residues" evidence="1">
    <location>
        <begin position="385"/>
        <end position="395"/>
    </location>
</feature>
<feature type="compositionally biased region" description="Acidic residues" evidence="1">
    <location>
        <begin position="375"/>
        <end position="384"/>
    </location>
</feature>
<feature type="compositionally biased region" description="Basic and acidic residues" evidence="1">
    <location>
        <begin position="408"/>
        <end position="428"/>
    </location>
</feature>
<dbReference type="Proteomes" id="UP000230750">
    <property type="component" value="Unassembled WGS sequence"/>
</dbReference>